<evidence type="ECO:0000256" key="1">
    <source>
        <dbReference type="SAM" id="MobiDB-lite"/>
    </source>
</evidence>
<feature type="region of interest" description="Disordered" evidence="1">
    <location>
        <begin position="1"/>
        <end position="20"/>
    </location>
</feature>
<gene>
    <name evidence="2" type="ORF">METZ01_LOCUS154527</name>
</gene>
<organism evidence="2">
    <name type="scientific">marine metagenome</name>
    <dbReference type="NCBI Taxonomy" id="408172"/>
    <lineage>
        <taxon>unclassified sequences</taxon>
        <taxon>metagenomes</taxon>
        <taxon>ecological metagenomes</taxon>
    </lineage>
</organism>
<reference evidence="2" key="1">
    <citation type="submission" date="2018-05" db="EMBL/GenBank/DDBJ databases">
        <authorList>
            <person name="Lanie J.A."/>
            <person name="Ng W.-L."/>
            <person name="Kazmierczak K.M."/>
            <person name="Andrzejewski T.M."/>
            <person name="Davidsen T.M."/>
            <person name="Wayne K.J."/>
            <person name="Tettelin H."/>
            <person name="Glass J.I."/>
            <person name="Rusch D."/>
            <person name="Podicherti R."/>
            <person name="Tsui H.-C.T."/>
            <person name="Winkler M.E."/>
        </authorList>
    </citation>
    <scope>NUCLEOTIDE SEQUENCE</scope>
</reference>
<dbReference type="AlphaFoldDB" id="A0A382AKY0"/>
<dbReference type="EMBL" id="UINC01025670">
    <property type="protein sequence ID" value="SVB01673.1"/>
    <property type="molecule type" value="Genomic_DNA"/>
</dbReference>
<sequence length="62" mass="6747">MRQAGKDLSPAGFPGQGNGIFKSVISPEQLTVNNKGKTAAVRHPPCKTNRLMLYSGFSYNHQ</sequence>
<protein>
    <submittedName>
        <fullName evidence="2">Uncharacterized protein</fullName>
    </submittedName>
</protein>
<proteinExistence type="predicted"/>
<accession>A0A382AKY0</accession>
<name>A0A382AKY0_9ZZZZ</name>
<evidence type="ECO:0000313" key="2">
    <source>
        <dbReference type="EMBL" id="SVB01673.1"/>
    </source>
</evidence>